<dbReference type="NCBIfam" id="NF003507">
    <property type="entry name" value="PRK05170.2-5"/>
    <property type="match status" value="1"/>
</dbReference>
<feature type="compositionally biased region" description="Low complexity" evidence="2">
    <location>
        <begin position="11"/>
        <end position="26"/>
    </location>
</feature>
<dbReference type="InterPro" id="IPR008228">
    <property type="entry name" value="UCP006173"/>
</dbReference>
<dbReference type="PANTHER" id="PTHR37421">
    <property type="entry name" value="UPF0260 PROTEIN YCGN"/>
    <property type="match status" value="1"/>
</dbReference>
<keyword evidence="4" id="KW-1185">Reference proteome</keyword>
<feature type="region of interest" description="Disordered" evidence="2">
    <location>
        <begin position="180"/>
        <end position="229"/>
    </location>
</feature>
<protein>
    <recommendedName>
        <fullName evidence="1">UPF0260 protein EZH22_11500</fullName>
    </recommendedName>
</protein>
<comment type="similarity">
    <text evidence="1">Belongs to the UPF0260 family.</text>
</comment>
<proteinExistence type="inferred from homology"/>
<sequence>MTPPVRRPGRPRAASPDAASPEAVPAPAAPFWRTTPLAAMSAAQWESLCDGCGRCCLVKLEDEETEAIAYTDVACRLFDAGTCRCTDYENRSEQVSDCVRLTPETVEDIGWLPPTCAYRLVRDGEDLPFWHPLVSGDPASVAAAGVAVTGKVAGLETQFGLFELVDRIVSWPARWPRGARQARKGAGAAAGGPKARAPRGAGEAITARPIPEAGEPAMPPRPGKADQAG</sequence>
<evidence type="ECO:0000256" key="1">
    <source>
        <dbReference type="HAMAP-Rule" id="MF_00676"/>
    </source>
</evidence>
<dbReference type="PANTHER" id="PTHR37421:SF1">
    <property type="entry name" value="UPF0260 PROTEIN YCGN"/>
    <property type="match status" value="1"/>
</dbReference>
<dbReference type="AlphaFoldDB" id="A0A974SLR9"/>
<feature type="region of interest" description="Disordered" evidence="2">
    <location>
        <begin position="1"/>
        <end position="26"/>
    </location>
</feature>
<dbReference type="InterPro" id="IPR005358">
    <property type="entry name" value="Puta_zinc/iron-chelating_dom"/>
</dbReference>
<accession>A0A974SLR9</accession>
<dbReference type="Proteomes" id="UP000596427">
    <property type="component" value="Chromosome"/>
</dbReference>
<name>A0A974SLR9_9HYPH</name>
<evidence type="ECO:0000313" key="4">
    <source>
        <dbReference type="Proteomes" id="UP000596427"/>
    </source>
</evidence>
<dbReference type="EMBL" id="CP063362">
    <property type="protein sequence ID" value="QRG08843.1"/>
    <property type="molecule type" value="Genomic_DNA"/>
</dbReference>
<feature type="compositionally biased region" description="Low complexity" evidence="2">
    <location>
        <begin position="180"/>
        <end position="202"/>
    </location>
</feature>
<evidence type="ECO:0000256" key="2">
    <source>
        <dbReference type="SAM" id="MobiDB-lite"/>
    </source>
</evidence>
<dbReference type="Pfam" id="PF03692">
    <property type="entry name" value="CxxCxxCC"/>
    <property type="match status" value="1"/>
</dbReference>
<dbReference type="KEGG" id="xdi:EZH22_11500"/>
<dbReference type="RefSeq" id="WP_203195757.1">
    <property type="nucleotide sequence ID" value="NZ_CP063362.1"/>
</dbReference>
<reference evidence="3 4" key="1">
    <citation type="submission" date="2020-10" db="EMBL/GenBank/DDBJ databases">
        <title>Degradation of 1,4-Dioxane by Xanthobacter sp. YN2, via a Novel Group-2 Soluble Di-Iron Monooxygenase.</title>
        <authorList>
            <person name="Ma F."/>
            <person name="Wang Y."/>
            <person name="Yang J."/>
            <person name="Guo H."/>
            <person name="Su D."/>
            <person name="Yu L."/>
        </authorList>
    </citation>
    <scope>NUCLEOTIDE SEQUENCE [LARGE SCALE GENOMIC DNA]</scope>
    <source>
        <strain evidence="3 4">YN2</strain>
    </source>
</reference>
<organism evidence="3 4">
    <name type="scientific">Xanthobacter dioxanivorans</name>
    <dbReference type="NCBI Taxonomy" id="2528964"/>
    <lineage>
        <taxon>Bacteria</taxon>
        <taxon>Pseudomonadati</taxon>
        <taxon>Pseudomonadota</taxon>
        <taxon>Alphaproteobacteria</taxon>
        <taxon>Hyphomicrobiales</taxon>
        <taxon>Xanthobacteraceae</taxon>
        <taxon>Xanthobacter</taxon>
    </lineage>
</organism>
<dbReference type="NCBIfam" id="NF003501">
    <property type="entry name" value="PRK05170.1-5"/>
    <property type="match status" value="1"/>
</dbReference>
<gene>
    <name evidence="3" type="ORF">EZH22_11500</name>
</gene>
<dbReference type="HAMAP" id="MF_00676">
    <property type="entry name" value="UPF0260"/>
    <property type="match status" value="1"/>
</dbReference>
<evidence type="ECO:0000313" key="3">
    <source>
        <dbReference type="EMBL" id="QRG08843.1"/>
    </source>
</evidence>